<dbReference type="EMBL" id="KN847043">
    <property type="protein sequence ID" value="KIW27955.1"/>
    <property type="molecule type" value="Genomic_DNA"/>
</dbReference>
<sequence>MAGQPLVEGCMTSWIAIQTPSTKMLGGPISVAISLDRGYWPRRLCPLYPLSSEALYLGRGSHHRLYFGLYHGSKFTISIHIGQVGLGFELLPLASFLPSPIYVLCLLGTTTPPFSHPQCLKQRARPGITGYQAMACLGILCFDSCSTSWGPLPP</sequence>
<dbReference type="RefSeq" id="XP_016248171.1">
    <property type="nucleotide sequence ID" value="XM_016394752.1"/>
</dbReference>
<dbReference type="RefSeq" id="XP_016248172.1">
    <property type="nucleotide sequence ID" value="XM_016394753.1"/>
</dbReference>
<accession>A0A0D2CC70</accession>
<keyword evidence="2" id="KW-1185">Reference proteome</keyword>
<evidence type="ECO:0000313" key="2">
    <source>
        <dbReference type="Proteomes" id="UP000054466"/>
    </source>
</evidence>
<dbReference type="EMBL" id="KN847043">
    <property type="protein sequence ID" value="KIW27956.1"/>
    <property type="molecule type" value="Genomic_DNA"/>
</dbReference>
<dbReference type="VEuPathDB" id="FungiDB:PV07_07649"/>
<dbReference type="Proteomes" id="UP000054466">
    <property type="component" value="Unassembled WGS sequence"/>
</dbReference>
<name>A0A0D2CC70_9EURO</name>
<protein>
    <submittedName>
        <fullName evidence="1">Uncharacterized protein</fullName>
    </submittedName>
</protein>
<organism evidence="1 2">
    <name type="scientific">Cladophialophora immunda</name>
    <dbReference type="NCBI Taxonomy" id="569365"/>
    <lineage>
        <taxon>Eukaryota</taxon>
        <taxon>Fungi</taxon>
        <taxon>Dikarya</taxon>
        <taxon>Ascomycota</taxon>
        <taxon>Pezizomycotina</taxon>
        <taxon>Eurotiomycetes</taxon>
        <taxon>Chaetothyriomycetidae</taxon>
        <taxon>Chaetothyriales</taxon>
        <taxon>Herpotrichiellaceae</taxon>
        <taxon>Cladophialophora</taxon>
    </lineage>
</organism>
<reference evidence="1 2" key="1">
    <citation type="submission" date="2015-01" db="EMBL/GenBank/DDBJ databases">
        <title>The Genome Sequence of Cladophialophora immunda CBS83496.</title>
        <authorList>
            <consortium name="The Broad Institute Genomics Platform"/>
            <person name="Cuomo C."/>
            <person name="de Hoog S."/>
            <person name="Gorbushina A."/>
            <person name="Stielow B."/>
            <person name="Teixiera M."/>
            <person name="Abouelleil A."/>
            <person name="Chapman S.B."/>
            <person name="Priest M."/>
            <person name="Young S.K."/>
            <person name="Wortman J."/>
            <person name="Nusbaum C."/>
            <person name="Birren B."/>
        </authorList>
    </citation>
    <scope>NUCLEOTIDE SEQUENCE [LARGE SCALE GENOMIC DNA]</scope>
    <source>
        <strain evidence="1 2">CBS 83496</strain>
    </source>
</reference>
<dbReference type="HOGENOM" id="CLU_1704030_0_0_1"/>
<evidence type="ECO:0000313" key="1">
    <source>
        <dbReference type="EMBL" id="KIW27955.1"/>
    </source>
</evidence>
<proteinExistence type="predicted"/>
<dbReference type="GeneID" id="27346843"/>
<dbReference type="AlphaFoldDB" id="A0A0D2CC70"/>
<gene>
    <name evidence="1" type="ORF">PV07_07649</name>
</gene>